<comment type="caution">
    <text evidence="1">The sequence shown here is derived from an EMBL/GenBank/DDBJ whole genome shotgun (WGS) entry which is preliminary data.</text>
</comment>
<name>A0A1R3HI21_COCAP</name>
<keyword evidence="2" id="KW-1185">Reference proteome</keyword>
<protein>
    <submittedName>
        <fullName evidence="1">Uncharacterized protein</fullName>
    </submittedName>
</protein>
<reference evidence="1 2" key="1">
    <citation type="submission" date="2013-09" db="EMBL/GenBank/DDBJ databases">
        <title>Corchorus capsularis genome sequencing.</title>
        <authorList>
            <person name="Alam M."/>
            <person name="Haque M.S."/>
            <person name="Islam M.S."/>
            <person name="Emdad E.M."/>
            <person name="Islam M.M."/>
            <person name="Ahmed B."/>
            <person name="Halim A."/>
            <person name="Hossen Q.M.M."/>
            <person name="Hossain M.Z."/>
            <person name="Ahmed R."/>
            <person name="Khan M.M."/>
            <person name="Islam R."/>
            <person name="Rashid M.M."/>
            <person name="Khan S.A."/>
            <person name="Rahman M.S."/>
            <person name="Alam M."/>
        </authorList>
    </citation>
    <scope>NUCLEOTIDE SEQUENCE [LARGE SCALE GENOMIC DNA]</scope>
    <source>
        <strain evidence="2">cv. CVL-1</strain>
        <tissue evidence="1">Whole seedling</tissue>
    </source>
</reference>
<organism evidence="1 2">
    <name type="scientific">Corchorus capsularis</name>
    <name type="common">Jute</name>
    <dbReference type="NCBI Taxonomy" id="210143"/>
    <lineage>
        <taxon>Eukaryota</taxon>
        <taxon>Viridiplantae</taxon>
        <taxon>Streptophyta</taxon>
        <taxon>Embryophyta</taxon>
        <taxon>Tracheophyta</taxon>
        <taxon>Spermatophyta</taxon>
        <taxon>Magnoliopsida</taxon>
        <taxon>eudicotyledons</taxon>
        <taxon>Gunneridae</taxon>
        <taxon>Pentapetalae</taxon>
        <taxon>rosids</taxon>
        <taxon>malvids</taxon>
        <taxon>Malvales</taxon>
        <taxon>Malvaceae</taxon>
        <taxon>Grewioideae</taxon>
        <taxon>Apeibeae</taxon>
        <taxon>Corchorus</taxon>
    </lineage>
</organism>
<sequence length="29" mass="2974">MVFDNSGKVVIGGPRWPALKDAAKIGGCS</sequence>
<proteinExistence type="predicted"/>
<accession>A0A1R3HI21</accession>
<dbReference type="EMBL" id="AWWV01011890">
    <property type="protein sequence ID" value="OMO69997.1"/>
    <property type="molecule type" value="Genomic_DNA"/>
</dbReference>
<evidence type="ECO:0000313" key="1">
    <source>
        <dbReference type="EMBL" id="OMO69997.1"/>
    </source>
</evidence>
<dbReference type="Gramene" id="OMO69997">
    <property type="protein sequence ID" value="OMO69997"/>
    <property type="gene ID" value="CCACVL1_19151"/>
</dbReference>
<evidence type="ECO:0000313" key="2">
    <source>
        <dbReference type="Proteomes" id="UP000188268"/>
    </source>
</evidence>
<gene>
    <name evidence="1" type="ORF">CCACVL1_19151</name>
</gene>
<dbReference type="Proteomes" id="UP000188268">
    <property type="component" value="Unassembled WGS sequence"/>
</dbReference>
<dbReference type="AlphaFoldDB" id="A0A1R3HI21"/>